<organism evidence="1">
    <name type="scientific">Desulfovibrio sp. U5L</name>
    <dbReference type="NCBI Taxonomy" id="596152"/>
    <lineage>
        <taxon>Bacteria</taxon>
        <taxon>Pseudomonadati</taxon>
        <taxon>Thermodesulfobacteriota</taxon>
        <taxon>Desulfovibrionia</taxon>
        <taxon>Desulfovibrionales</taxon>
        <taxon>Desulfovibrionaceae</taxon>
        <taxon>Desulfovibrio</taxon>
    </lineage>
</organism>
<dbReference type="eggNOG" id="ENOG5034768">
    <property type="taxonomic scope" value="Bacteria"/>
</dbReference>
<dbReference type="HOGENOM" id="CLU_1608172_0_0_7"/>
<gene>
    <name evidence="1" type="ORF">DesU5LDRAFT_0742</name>
</gene>
<evidence type="ECO:0000313" key="1">
    <source>
        <dbReference type="EMBL" id="EIG52445.1"/>
    </source>
</evidence>
<reference evidence="1" key="1">
    <citation type="submission" date="2011-11" db="EMBL/GenBank/DDBJ databases">
        <title>Improved High-Quality Draft sequence of Desulfovibrio sp. U5L.</title>
        <authorList>
            <consortium name="US DOE Joint Genome Institute"/>
            <person name="Lucas S."/>
            <person name="Han J."/>
            <person name="Lapidus A."/>
            <person name="Cheng J.-F."/>
            <person name="Goodwin L."/>
            <person name="Pitluck S."/>
            <person name="Peters L."/>
            <person name="Ovchinnikova G."/>
            <person name="Held B."/>
            <person name="Detter J.C."/>
            <person name="Han C."/>
            <person name="Tapia R."/>
            <person name="Land M."/>
            <person name="Hauser L."/>
            <person name="Kyrpides N."/>
            <person name="Ivanova N."/>
            <person name="Pagani I."/>
            <person name="Gabster J."/>
            <person name="Walker C."/>
            <person name="Stolyar S."/>
            <person name="Stahl D."/>
            <person name="Arkin A."/>
            <person name="Dehal P."/>
            <person name="Hazen T."/>
            <person name="Woyke T."/>
        </authorList>
    </citation>
    <scope>NUCLEOTIDE SEQUENCE [LARGE SCALE GENOMIC DNA]</scope>
    <source>
        <strain evidence="1">U5L</strain>
    </source>
</reference>
<dbReference type="OrthoDB" id="5455222at2"/>
<name>I2PY39_9BACT</name>
<dbReference type="EMBL" id="JH600068">
    <property type="protein sequence ID" value="EIG52445.1"/>
    <property type="molecule type" value="Genomic_DNA"/>
</dbReference>
<sequence length="163" mass="18303">MDPIEKASEEIFRVFMVEHWARFYFAVEQDGVVFLDVPEEVLAELKAEHPFLAEFVAVINGQPIDMESSRRAIGEFVFRSFEGGTFPQGTMAKAFDSKPFAMRMRLFSVWLSGHEGQLDAEPMPFAVWDTLFAQWRQDPAVLRFAASLAAAGNPEVPSSGSVH</sequence>
<protein>
    <submittedName>
        <fullName evidence="1">Uncharacterized protein</fullName>
    </submittedName>
</protein>
<dbReference type="AlphaFoldDB" id="I2PY39"/>
<proteinExistence type="predicted"/>
<dbReference type="STRING" id="596152.DesU5LDRAFT_0742"/>
<accession>I2PY39</accession>